<protein>
    <submittedName>
        <fullName evidence="2">Uncharacterized protein</fullName>
    </submittedName>
</protein>
<keyword evidence="3" id="KW-1185">Reference proteome</keyword>
<organism evidence="2 3">
    <name type="scientific">Paenibacillus montaniterrae</name>
    <dbReference type="NCBI Taxonomy" id="429341"/>
    <lineage>
        <taxon>Bacteria</taxon>
        <taxon>Bacillati</taxon>
        <taxon>Bacillota</taxon>
        <taxon>Bacilli</taxon>
        <taxon>Bacillales</taxon>
        <taxon>Paenibacillaceae</taxon>
        <taxon>Paenibacillus</taxon>
    </lineage>
</organism>
<evidence type="ECO:0000256" key="1">
    <source>
        <dbReference type="SAM" id="Phobius"/>
    </source>
</evidence>
<dbReference type="EMBL" id="BOSE01000007">
    <property type="protein sequence ID" value="GIP18171.1"/>
    <property type="molecule type" value="Genomic_DNA"/>
</dbReference>
<dbReference type="Proteomes" id="UP000683139">
    <property type="component" value="Unassembled WGS sequence"/>
</dbReference>
<accession>A0A920CYS7</accession>
<evidence type="ECO:0000313" key="3">
    <source>
        <dbReference type="Proteomes" id="UP000683139"/>
    </source>
</evidence>
<evidence type="ECO:0000313" key="2">
    <source>
        <dbReference type="EMBL" id="GIP18171.1"/>
    </source>
</evidence>
<sequence>MIKTYNIKVPRSNYLQIILFVFLLGNTIRLELLLDSSDSIILNLLVWLGISTALFVIIVKLYLLARFGKEIVITSDSIKTKNREVPIKDIEKIIVEGYFTQNIGIKRVGKKLVSSDLHFRFKKEEEKQVEEWTKWAEHNGIPVVEGRIIKWI</sequence>
<proteinExistence type="predicted"/>
<feature type="transmembrane region" description="Helical" evidence="1">
    <location>
        <begin position="12"/>
        <end position="28"/>
    </location>
</feature>
<keyword evidence="1" id="KW-1133">Transmembrane helix</keyword>
<keyword evidence="1" id="KW-0472">Membrane</keyword>
<reference evidence="2" key="1">
    <citation type="submission" date="2021-03" db="EMBL/GenBank/DDBJ databases">
        <title>Antimicrobial resistance genes in bacteria isolated from Japanese honey, and their potential for conferring macrolide and lincosamide resistance in the American foulbrood pathogen Paenibacillus larvae.</title>
        <authorList>
            <person name="Okamoto M."/>
            <person name="Kumagai M."/>
            <person name="Kanamori H."/>
            <person name="Takamatsu D."/>
        </authorList>
    </citation>
    <scope>NUCLEOTIDE SEQUENCE</scope>
    <source>
        <strain evidence="2">J40TS1</strain>
    </source>
</reference>
<gene>
    <name evidence="2" type="ORF">J40TS1_38130</name>
</gene>
<keyword evidence="1" id="KW-0812">Transmembrane</keyword>
<dbReference type="RefSeq" id="WP_213518228.1">
    <property type="nucleotide sequence ID" value="NZ_BOSE01000007.1"/>
</dbReference>
<name>A0A920CYS7_9BACL</name>
<dbReference type="AlphaFoldDB" id="A0A920CYS7"/>
<comment type="caution">
    <text evidence="2">The sequence shown here is derived from an EMBL/GenBank/DDBJ whole genome shotgun (WGS) entry which is preliminary data.</text>
</comment>
<feature type="transmembrane region" description="Helical" evidence="1">
    <location>
        <begin position="40"/>
        <end position="63"/>
    </location>
</feature>